<reference evidence="8 9" key="1">
    <citation type="submission" date="2019-04" db="EMBL/GenBank/DDBJ databases">
        <title>A reverse ecology approach based on a biological definition of microbial populations.</title>
        <authorList>
            <person name="Arevalo P."/>
            <person name="Vaninsberghe D."/>
            <person name="Elsherbini J."/>
            <person name="Gore J."/>
            <person name="Polz M."/>
        </authorList>
    </citation>
    <scope>NUCLEOTIDE SEQUENCE [LARGE SCALE GENOMIC DNA]</scope>
    <source>
        <strain evidence="8 9">10N.222.45.A8</strain>
    </source>
</reference>
<dbReference type="SUPFAM" id="SSF51445">
    <property type="entry name" value="(Trans)glycosidases"/>
    <property type="match status" value="1"/>
</dbReference>
<feature type="chain" id="PRO_5044337412" evidence="5">
    <location>
        <begin position="26"/>
        <end position="629"/>
    </location>
</feature>
<name>A0AB38NTM9_9VIBR</name>
<dbReference type="Gene3D" id="2.60.40.1180">
    <property type="entry name" value="Golgi alpha-mannosidase II"/>
    <property type="match status" value="1"/>
</dbReference>
<protein>
    <submittedName>
        <fullName evidence="8">Cyclomaltodextrin glucanotransferase</fullName>
    </submittedName>
</protein>
<comment type="similarity">
    <text evidence="2">Belongs to the glycosyl hydrolase 13 family.</text>
</comment>
<keyword evidence="4 5" id="KW-0732">Signal</keyword>
<sequence length="629" mass="70811">MNKGRHMKNKLIVLSALLASLPAMADWNQAYFRGTANNWQAESMVKVKANHWQIVKKFNTGDGTNSPSFKVDRFGDWSENYPLSNFSVDPNKTYEINFYDDTNKVVVHEKLPFDMRDETMYFVFLDRFYDGDSANNTATGADMYSADKSDFKKYFGGDLKGLTAKLDYLHDMGITAIWITPPADNINVPDSRGGAGYHGYWGRDFFKVDEHLGTVADFKALKTKMDSYGMKLVLDYAPNHSNPDDEGEYGVLYKKGVRVTDYKNDNAGYYHHNGAIAENGKDWEWNDAWAVRNKTLFNLTDFDQRKDGPARQYLIDGAKFWVDLGVDAIRIDAVKHMDKEFIQDFTGQINAYAKKSQGKDFYFFGEWMDSGADATGSNFASIDFANTSGSALLDFGLRNTIENALLQHNGTGMYAINNYMKLRDQKFTSSDWQVVFLDNHDASRISTVLRSDAKNFGAGKDKWGGRQSVAFAQDRVELGLALIMTSRGIPCIYYGTEHYAANFTTNSFGQQGNDPYNREMMPSFDKTTNAYKMIKKLSKLRKESYAVQQGDYIERWISNDVLVYERNAGDDVVVVAMNLGQGTSVNAVNLGLANGTYDSVLGTDQVVVSNGSGTFNLDQNEVVILRTKH</sequence>
<dbReference type="GO" id="GO:0003824">
    <property type="term" value="F:catalytic activity"/>
    <property type="evidence" value="ECO:0007669"/>
    <property type="project" value="InterPro"/>
</dbReference>
<evidence type="ECO:0000256" key="4">
    <source>
        <dbReference type="ARBA" id="ARBA00022729"/>
    </source>
</evidence>
<dbReference type="SUPFAM" id="SSF51011">
    <property type="entry name" value="Glycosyl hydrolase domain"/>
    <property type="match status" value="1"/>
</dbReference>
<evidence type="ECO:0000259" key="7">
    <source>
        <dbReference type="SMART" id="SM00642"/>
    </source>
</evidence>
<comment type="caution">
    <text evidence="8">The sequence shown here is derived from an EMBL/GenBank/DDBJ whole genome shotgun (WGS) entry which is preliminary data.</text>
</comment>
<dbReference type="InterPro" id="IPR031319">
    <property type="entry name" value="A-amylase_C"/>
</dbReference>
<dbReference type="GO" id="GO:0005975">
    <property type="term" value="P:carbohydrate metabolic process"/>
    <property type="evidence" value="ECO:0007669"/>
    <property type="project" value="InterPro"/>
</dbReference>
<feature type="signal peptide" evidence="5">
    <location>
        <begin position="1"/>
        <end position="25"/>
    </location>
</feature>
<evidence type="ECO:0000313" key="8">
    <source>
        <dbReference type="EMBL" id="TKG34790.1"/>
    </source>
</evidence>
<keyword evidence="3" id="KW-0479">Metal-binding</keyword>
<feature type="domain" description="Alpha-amylase C-terminal" evidence="6">
    <location>
        <begin position="553"/>
        <end position="628"/>
    </location>
</feature>
<evidence type="ECO:0000256" key="5">
    <source>
        <dbReference type="SAM" id="SignalP"/>
    </source>
</evidence>
<dbReference type="AlphaFoldDB" id="A0AB38NTM9"/>
<dbReference type="SMART" id="SM00632">
    <property type="entry name" value="Aamy_C"/>
    <property type="match status" value="1"/>
</dbReference>
<evidence type="ECO:0000256" key="1">
    <source>
        <dbReference type="ARBA" id="ARBA00001913"/>
    </source>
</evidence>
<gene>
    <name evidence="8" type="ORF">FC057_07295</name>
</gene>
<accession>A0AB38NTM9</accession>
<organism evidence="8 9">
    <name type="scientific">Vibrio tasmaniensis</name>
    <dbReference type="NCBI Taxonomy" id="212663"/>
    <lineage>
        <taxon>Bacteria</taxon>
        <taxon>Pseudomonadati</taxon>
        <taxon>Pseudomonadota</taxon>
        <taxon>Gammaproteobacteria</taxon>
        <taxon>Vibrionales</taxon>
        <taxon>Vibrionaceae</taxon>
        <taxon>Vibrio</taxon>
    </lineage>
</organism>
<evidence type="ECO:0000256" key="2">
    <source>
        <dbReference type="ARBA" id="ARBA00008061"/>
    </source>
</evidence>
<evidence type="ECO:0000256" key="3">
    <source>
        <dbReference type="ARBA" id="ARBA00022723"/>
    </source>
</evidence>
<evidence type="ECO:0000313" key="9">
    <source>
        <dbReference type="Proteomes" id="UP000308018"/>
    </source>
</evidence>
<dbReference type="EMBL" id="SYVV01000009">
    <property type="protein sequence ID" value="TKG34790.1"/>
    <property type="molecule type" value="Genomic_DNA"/>
</dbReference>
<dbReference type="InterPro" id="IPR006047">
    <property type="entry name" value="GH13_cat_dom"/>
</dbReference>
<dbReference type="InterPro" id="IPR006048">
    <property type="entry name" value="A-amylase/branching_C"/>
</dbReference>
<dbReference type="PANTHER" id="PTHR10357:SF215">
    <property type="entry name" value="ALPHA-AMYLASE 1"/>
    <property type="match status" value="1"/>
</dbReference>
<dbReference type="Pfam" id="PF00128">
    <property type="entry name" value="Alpha-amylase"/>
    <property type="match status" value="1"/>
</dbReference>
<evidence type="ECO:0000259" key="6">
    <source>
        <dbReference type="SMART" id="SM00632"/>
    </source>
</evidence>
<proteinExistence type="inferred from homology"/>
<feature type="domain" description="Glycosyl hydrolase family 13 catalytic" evidence="7">
    <location>
        <begin position="122"/>
        <end position="541"/>
    </location>
</feature>
<dbReference type="GO" id="GO:0046872">
    <property type="term" value="F:metal ion binding"/>
    <property type="evidence" value="ECO:0007669"/>
    <property type="project" value="UniProtKB-KW"/>
</dbReference>
<dbReference type="InterPro" id="IPR017853">
    <property type="entry name" value="GH"/>
</dbReference>
<dbReference type="PANTHER" id="PTHR10357">
    <property type="entry name" value="ALPHA-AMYLASE FAMILY MEMBER"/>
    <property type="match status" value="1"/>
</dbReference>
<dbReference type="InterPro" id="IPR013780">
    <property type="entry name" value="Glyco_hydro_b"/>
</dbReference>
<comment type="cofactor">
    <cofactor evidence="1">
        <name>Ca(2+)</name>
        <dbReference type="ChEBI" id="CHEBI:29108"/>
    </cofactor>
</comment>
<dbReference type="Proteomes" id="UP000308018">
    <property type="component" value="Unassembled WGS sequence"/>
</dbReference>
<dbReference type="Pfam" id="PF02806">
    <property type="entry name" value="Alpha-amylase_C"/>
    <property type="match status" value="1"/>
</dbReference>
<dbReference type="Gene3D" id="3.20.20.80">
    <property type="entry name" value="Glycosidases"/>
    <property type="match status" value="1"/>
</dbReference>
<dbReference type="SMART" id="SM00642">
    <property type="entry name" value="Aamy"/>
    <property type="match status" value="1"/>
</dbReference>